<name>A0ABX5NKI0_9HYPH</name>
<protein>
    <recommendedName>
        <fullName evidence="3">Transposase</fullName>
    </recommendedName>
</protein>
<dbReference type="EMBL" id="QJRY01000011">
    <property type="protein sequence ID" value="PYB70070.1"/>
    <property type="molecule type" value="Genomic_DNA"/>
</dbReference>
<proteinExistence type="predicted"/>
<evidence type="ECO:0000313" key="1">
    <source>
        <dbReference type="EMBL" id="PYB70070.1"/>
    </source>
</evidence>
<accession>A0ABX5NKI0</accession>
<evidence type="ECO:0008006" key="3">
    <source>
        <dbReference type="Google" id="ProtNLM"/>
    </source>
</evidence>
<sequence>MKPFRVTGRRRGYAPIAGQTGFFLVAYRKQMTITRPKGPKKQHMPGLLRLVPTQTIETA</sequence>
<comment type="caution">
    <text evidence="1">The sequence shown here is derived from an EMBL/GenBank/DDBJ whole genome shotgun (WGS) entry which is preliminary data.</text>
</comment>
<organism evidence="1 2">
    <name type="scientific">Rhizobium wuzhouense</name>
    <dbReference type="NCBI Taxonomy" id="1986026"/>
    <lineage>
        <taxon>Bacteria</taxon>
        <taxon>Pseudomonadati</taxon>
        <taxon>Pseudomonadota</taxon>
        <taxon>Alphaproteobacteria</taxon>
        <taxon>Hyphomicrobiales</taxon>
        <taxon>Rhizobiaceae</taxon>
        <taxon>Rhizobium/Agrobacterium group</taxon>
        <taxon>Rhizobium</taxon>
    </lineage>
</organism>
<dbReference type="Proteomes" id="UP000247536">
    <property type="component" value="Unassembled WGS sequence"/>
</dbReference>
<keyword evidence="2" id="KW-1185">Reference proteome</keyword>
<reference evidence="1 2" key="1">
    <citation type="submission" date="2018-06" db="EMBL/GenBank/DDBJ databases">
        <title>Rhizobium wuzhouense sp. nov., isolated from roots of Oryza officinalis.</title>
        <authorList>
            <person name="Yuan T."/>
        </authorList>
    </citation>
    <scope>NUCLEOTIDE SEQUENCE [LARGE SCALE GENOMIC DNA]</scope>
    <source>
        <strain evidence="1 2">W44</strain>
    </source>
</reference>
<evidence type="ECO:0000313" key="2">
    <source>
        <dbReference type="Proteomes" id="UP000247536"/>
    </source>
</evidence>
<gene>
    <name evidence="1" type="ORF">DMY87_22600</name>
</gene>